<evidence type="ECO:0000256" key="1">
    <source>
        <dbReference type="SAM" id="MobiDB-lite"/>
    </source>
</evidence>
<reference evidence="2 3" key="1">
    <citation type="journal article" date="2012" name="Genome Biol.">
        <title>Sequencing three crocodilian genomes to illuminate the evolution of archosaurs and amniotes.</title>
        <authorList>
            <person name="St John J.A."/>
            <person name="Braun E.L."/>
            <person name="Isberg S.R."/>
            <person name="Miles L.G."/>
            <person name="Chong A.Y."/>
            <person name="Gongora J."/>
            <person name="Dalzell P."/>
            <person name="Moran C."/>
            <person name="Bed'hom B."/>
            <person name="Abzhanov A."/>
            <person name="Burgess S.C."/>
            <person name="Cooksey A.M."/>
            <person name="Castoe T.A."/>
            <person name="Crawford N.G."/>
            <person name="Densmore L.D."/>
            <person name="Drew J.C."/>
            <person name="Edwards S.V."/>
            <person name="Faircloth B.C."/>
            <person name="Fujita M.K."/>
            <person name="Greenwold M.J."/>
            <person name="Hoffmann F.G."/>
            <person name="Howard J.M."/>
            <person name="Iguchi T."/>
            <person name="Janes D.E."/>
            <person name="Khan S.Y."/>
            <person name="Kohno S."/>
            <person name="de Koning A.J."/>
            <person name="Lance S.L."/>
            <person name="McCarthy F.M."/>
            <person name="McCormack J.E."/>
            <person name="Merchant M.E."/>
            <person name="Peterson D.G."/>
            <person name="Pollock D.D."/>
            <person name="Pourmand N."/>
            <person name="Raney B.J."/>
            <person name="Roessler K.A."/>
            <person name="Sanford J.R."/>
            <person name="Sawyer R.H."/>
            <person name="Schmidt C.J."/>
            <person name="Triplett E.W."/>
            <person name="Tuberville T.D."/>
            <person name="Venegas-Anaya M."/>
            <person name="Howard J.T."/>
            <person name="Jarvis E.D."/>
            <person name="Guillette L.J.Jr."/>
            <person name="Glenn T.C."/>
            <person name="Green R.E."/>
            <person name="Ray D.A."/>
        </authorList>
    </citation>
    <scope>NUCLEOTIDE SEQUENCE [LARGE SCALE GENOMIC DNA]</scope>
    <source>
        <strain evidence="2">KSC_2009_1</strain>
    </source>
</reference>
<organism evidence="2 3">
    <name type="scientific">Alligator mississippiensis</name>
    <name type="common">American alligator</name>
    <dbReference type="NCBI Taxonomy" id="8496"/>
    <lineage>
        <taxon>Eukaryota</taxon>
        <taxon>Metazoa</taxon>
        <taxon>Chordata</taxon>
        <taxon>Craniata</taxon>
        <taxon>Vertebrata</taxon>
        <taxon>Euteleostomi</taxon>
        <taxon>Archelosauria</taxon>
        <taxon>Archosauria</taxon>
        <taxon>Crocodylia</taxon>
        <taxon>Alligatoridae</taxon>
        <taxon>Alligatorinae</taxon>
        <taxon>Alligator</taxon>
    </lineage>
</organism>
<keyword evidence="3" id="KW-1185">Reference proteome</keyword>
<comment type="caution">
    <text evidence="2">The sequence shown here is derived from an EMBL/GenBank/DDBJ whole genome shotgun (WGS) entry which is preliminary data.</text>
</comment>
<dbReference type="EMBL" id="AKHW03000533">
    <property type="protein sequence ID" value="KYO45795.1"/>
    <property type="molecule type" value="Genomic_DNA"/>
</dbReference>
<gene>
    <name evidence="2" type="ORF">Y1Q_0021441</name>
</gene>
<sequence length="126" mass="14216">MATATSNQEMESEMKSGKESLETEWTEAEKLRRKVMKKMGATVEVAMMTEEAEKKVMGRGTRPEGRQEQRRMGERVGATGETQSGEWGQKEAERWENGNLPECKGDQILEGYLQLIPMELLAHIPG</sequence>
<protein>
    <submittedName>
        <fullName evidence="2">Uncharacterized protein</fullName>
    </submittedName>
</protein>
<feature type="compositionally biased region" description="Basic and acidic residues" evidence="1">
    <location>
        <begin position="51"/>
        <end position="74"/>
    </location>
</feature>
<name>A0A151PAL2_ALLMI</name>
<dbReference type="AlphaFoldDB" id="A0A151PAL2"/>
<feature type="region of interest" description="Disordered" evidence="1">
    <location>
        <begin position="50"/>
        <end position="100"/>
    </location>
</feature>
<proteinExistence type="predicted"/>
<evidence type="ECO:0000313" key="3">
    <source>
        <dbReference type="Proteomes" id="UP000050525"/>
    </source>
</evidence>
<feature type="region of interest" description="Disordered" evidence="1">
    <location>
        <begin position="1"/>
        <end position="24"/>
    </location>
</feature>
<feature type="compositionally biased region" description="Basic and acidic residues" evidence="1">
    <location>
        <begin position="12"/>
        <end position="21"/>
    </location>
</feature>
<dbReference type="Proteomes" id="UP000050525">
    <property type="component" value="Unassembled WGS sequence"/>
</dbReference>
<accession>A0A151PAL2</accession>
<evidence type="ECO:0000313" key="2">
    <source>
        <dbReference type="EMBL" id="KYO45795.1"/>
    </source>
</evidence>